<evidence type="ECO:0000313" key="2">
    <source>
        <dbReference type="EMBL" id="GJE83952.1"/>
    </source>
</evidence>
<sequence length="343" mass="38970">MDIPRKLSAADDHSQTVLDRELPNLSPPRLDTPADPCEAPQQEDHRQTEQQWQAAEALMLKDALKDVQKLSKKLAETEEREKVLKAKSDDEVKEHQAKEGQLRKKLAEAEERGRVLEAKCEETAKTLRATEQELGASLASQEELKNRSQHAQDAYLAKIEELRSMTNDLDDFQQYFRRIDAVSESDVGRLVENLNNEIKQLSVSIARNKGQVPEAWEKGYEDKVAQLLGHDFVQCVPTHGRVSKTAWVGRTLQALLTRYVHDIVDSWGVPDIAGADAPSAAGDVLQSIRDKMLRSERPAIYGGWRMLTMRYLDRLREKRVPPTVSENQKNLVRPVSLYWADQT</sequence>
<feature type="region of interest" description="Disordered" evidence="1">
    <location>
        <begin position="76"/>
        <end position="104"/>
    </location>
</feature>
<dbReference type="Proteomes" id="UP000703269">
    <property type="component" value="Unassembled WGS sequence"/>
</dbReference>
<feature type="compositionally biased region" description="Basic and acidic residues" evidence="1">
    <location>
        <begin position="1"/>
        <end position="22"/>
    </location>
</feature>
<proteinExistence type="predicted"/>
<dbReference type="EMBL" id="BPQB01000001">
    <property type="protein sequence ID" value="GJE83952.1"/>
    <property type="molecule type" value="Genomic_DNA"/>
</dbReference>
<organism evidence="2 3">
    <name type="scientific">Phanerochaete sordida</name>
    <dbReference type="NCBI Taxonomy" id="48140"/>
    <lineage>
        <taxon>Eukaryota</taxon>
        <taxon>Fungi</taxon>
        <taxon>Dikarya</taxon>
        <taxon>Basidiomycota</taxon>
        <taxon>Agaricomycotina</taxon>
        <taxon>Agaricomycetes</taxon>
        <taxon>Polyporales</taxon>
        <taxon>Phanerochaetaceae</taxon>
        <taxon>Phanerochaete</taxon>
    </lineage>
</organism>
<name>A0A9P3L7S8_9APHY</name>
<reference evidence="2 3" key="1">
    <citation type="submission" date="2021-08" db="EMBL/GenBank/DDBJ databases">
        <title>Draft Genome Sequence of Phanerochaete sordida strain YK-624.</title>
        <authorList>
            <person name="Mori T."/>
            <person name="Dohra H."/>
            <person name="Suzuki T."/>
            <person name="Kawagishi H."/>
            <person name="Hirai H."/>
        </authorList>
    </citation>
    <scope>NUCLEOTIDE SEQUENCE [LARGE SCALE GENOMIC DNA]</scope>
    <source>
        <strain evidence="2 3">YK-624</strain>
    </source>
</reference>
<keyword evidence="3" id="KW-1185">Reference proteome</keyword>
<accession>A0A9P3L7S8</accession>
<dbReference type="AlphaFoldDB" id="A0A9P3L7S8"/>
<evidence type="ECO:0000313" key="3">
    <source>
        <dbReference type="Proteomes" id="UP000703269"/>
    </source>
</evidence>
<protein>
    <submittedName>
        <fullName evidence="2">Uncharacterized protein</fullName>
    </submittedName>
</protein>
<comment type="caution">
    <text evidence="2">The sequence shown here is derived from an EMBL/GenBank/DDBJ whole genome shotgun (WGS) entry which is preliminary data.</text>
</comment>
<evidence type="ECO:0000256" key="1">
    <source>
        <dbReference type="SAM" id="MobiDB-lite"/>
    </source>
</evidence>
<gene>
    <name evidence="2" type="ORF">PsYK624_000250</name>
</gene>
<dbReference type="OrthoDB" id="3222645at2759"/>
<feature type="region of interest" description="Disordered" evidence="1">
    <location>
        <begin position="1"/>
        <end position="52"/>
    </location>
</feature>